<dbReference type="Proteomes" id="UP001370490">
    <property type="component" value="Unassembled WGS sequence"/>
</dbReference>
<feature type="domain" description="Thioredoxin" evidence="6">
    <location>
        <begin position="60"/>
        <end position="183"/>
    </location>
</feature>
<name>A0AAN8V7C9_9MAGN</name>
<protein>
    <submittedName>
        <fullName evidence="7">Thioredoxin domain</fullName>
    </submittedName>
</protein>
<evidence type="ECO:0000256" key="3">
    <source>
        <dbReference type="ARBA" id="ARBA00023157"/>
    </source>
</evidence>
<comment type="caution">
    <text evidence="7">The sequence shown here is derived from an EMBL/GenBank/DDBJ whole genome shotgun (WGS) entry which is preliminary data.</text>
</comment>
<dbReference type="EMBL" id="JBAMMX010000019">
    <property type="protein sequence ID" value="KAK6922077.1"/>
    <property type="molecule type" value="Genomic_DNA"/>
</dbReference>
<comment type="similarity">
    <text evidence="5">Belongs to the thioredoxin family. Plant H-type subfamily.</text>
</comment>
<proteinExistence type="inferred from homology"/>
<dbReference type="PANTHER" id="PTHR10438:SF463">
    <property type="entry name" value="THIOREDOXIN"/>
    <property type="match status" value="1"/>
</dbReference>
<dbReference type="InterPro" id="IPR013766">
    <property type="entry name" value="Thioredoxin_domain"/>
</dbReference>
<keyword evidence="4" id="KW-0676">Redox-active center</keyword>
<keyword evidence="1" id="KW-0813">Transport</keyword>
<gene>
    <name evidence="7" type="ORF">RJ641_012584</name>
</gene>
<dbReference type="InterPro" id="IPR036249">
    <property type="entry name" value="Thioredoxin-like_sf"/>
</dbReference>
<dbReference type="AlphaFoldDB" id="A0AAN8V7C9"/>
<evidence type="ECO:0000256" key="4">
    <source>
        <dbReference type="ARBA" id="ARBA00023284"/>
    </source>
</evidence>
<dbReference type="InterPro" id="IPR017937">
    <property type="entry name" value="Thioredoxin_CS"/>
</dbReference>
<evidence type="ECO:0000313" key="8">
    <source>
        <dbReference type="Proteomes" id="UP001370490"/>
    </source>
</evidence>
<dbReference type="Gene3D" id="3.40.30.10">
    <property type="entry name" value="Glutaredoxin"/>
    <property type="match status" value="1"/>
</dbReference>
<evidence type="ECO:0000256" key="2">
    <source>
        <dbReference type="ARBA" id="ARBA00022982"/>
    </source>
</evidence>
<sequence>MSNSSFSKDKIYFYHVPYKYIRLATSPGHPRQNFPPSKGLRKRAYLSQISTNKNTNMGATQSGMPCVLSTSPKKTGVIAFHSSAGWRAHLQAAKDSSKLMVIDFTATWCGPCQLMEPALNEFAAKYTDVDFIKIDVDELMDIAWEYEVQAMPTFLLIKNGKVVDKIVGARKDDLQKKIEKHRF</sequence>
<dbReference type="FunFam" id="3.40.30.10:FF:000104">
    <property type="entry name" value="Thioredoxin"/>
    <property type="match status" value="1"/>
</dbReference>
<dbReference type="SUPFAM" id="SSF52833">
    <property type="entry name" value="Thioredoxin-like"/>
    <property type="match status" value="1"/>
</dbReference>
<reference evidence="7 8" key="1">
    <citation type="submission" date="2023-12" db="EMBL/GenBank/DDBJ databases">
        <title>A high-quality genome assembly for Dillenia turbinata (Dilleniales).</title>
        <authorList>
            <person name="Chanderbali A."/>
        </authorList>
    </citation>
    <scope>NUCLEOTIDE SEQUENCE [LARGE SCALE GENOMIC DNA]</scope>
    <source>
        <strain evidence="7">LSX21</strain>
        <tissue evidence="7">Leaf</tissue>
    </source>
</reference>
<accession>A0AAN8V7C9</accession>
<dbReference type="PANTHER" id="PTHR10438">
    <property type="entry name" value="THIOREDOXIN"/>
    <property type="match status" value="1"/>
</dbReference>
<keyword evidence="3" id="KW-1015">Disulfide bond</keyword>
<dbReference type="PROSITE" id="PS51352">
    <property type="entry name" value="THIOREDOXIN_2"/>
    <property type="match status" value="1"/>
</dbReference>
<evidence type="ECO:0000313" key="7">
    <source>
        <dbReference type="EMBL" id="KAK6922077.1"/>
    </source>
</evidence>
<dbReference type="CDD" id="cd02947">
    <property type="entry name" value="TRX_family"/>
    <property type="match status" value="1"/>
</dbReference>
<evidence type="ECO:0000259" key="6">
    <source>
        <dbReference type="PROSITE" id="PS51352"/>
    </source>
</evidence>
<evidence type="ECO:0000256" key="5">
    <source>
        <dbReference type="ARBA" id="ARBA00038353"/>
    </source>
</evidence>
<dbReference type="GO" id="GO:0016671">
    <property type="term" value="F:oxidoreductase activity, acting on a sulfur group of donors, disulfide as acceptor"/>
    <property type="evidence" value="ECO:0007669"/>
    <property type="project" value="UniProtKB-ARBA"/>
</dbReference>
<dbReference type="PROSITE" id="PS00194">
    <property type="entry name" value="THIOREDOXIN_1"/>
    <property type="match status" value="1"/>
</dbReference>
<keyword evidence="2" id="KW-0249">Electron transport</keyword>
<organism evidence="7 8">
    <name type="scientific">Dillenia turbinata</name>
    <dbReference type="NCBI Taxonomy" id="194707"/>
    <lineage>
        <taxon>Eukaryota</taxon>
        <taxon>Viridiplantae</taxon>
        <taxon>Streptophyta</taxon>
        <taxon>Embryophyta</taxon>
        <taxon>Tracheophyta</taxon>
        <taxon>Spermatophyta</taxon>
        <taxon>Magnoliopsida</taxon>
        <taxon>eudicotyledons</taxon>
        <taxon>Gunneridae</taxon>
        <taxon>Pentapetalae</taxon>
        <taxon>Dilleniales</taxon>
        <taxon>Dilleniaceae</taxon>
        <taxon>Dillenia</taxon>
    </lineage>
</organism>
<dbReference type="Pfam" id="PF00085">
    <property type="entry name" value="Thioredoxin"/>
    <property type="match status" value="1"/>
</dbReference>
<evidence type="ECO:0000256" key="1">
    <source>
        <dbReference type="ARBA" id="ARBA00022448"/>
    </source>
</evidence>
<dbReference type="PRINTS" id="PR00421">
    <property type="entry name" value="THIOREDOXIN"/>
</dbReference>
<keyword evidence="8" id="KW-1185">Reference proteome</keyword>
<dbReference type="InterPro" id="IPR050620">
    <property type="entry name" value="Thioredoxin_H-type-like"/>
</dbReference>